<dbReference type="InterPro" id="IPR005467">
    <property type="entry name" value="His_kinase_dom"/>
</dbReference>
<dbReference type="InterPro" id="IPR003661">
    <property type="entry name" value="HisK_dim/P_dom"/>
</dbReference>
<dbReference type="GO" id="GO:0005886">
    <property type="term" value="C:plasma membrane"/>
    <property type="evidence" value="ECO:0007669"/>
    <property type="project" value="TreeGrafter"/>
</dbReference>
<dbReference type="InterPro" id="IPR036890">
    <property type="entry name" value="HATPase_C_sf"/>
</dbReference>
<proteinExistence type="predicted"/>
<sequence length="671" mass="74844">MIARRPSLSDNELLAILSLSHNATAIYTTEDLVIEAANDAMLAFWHADKTVIGHKLEEAVPILSGNPLLDLLKNVWRTGQTYQAQEVPVVYREKKQTVYFDFEYRAIKNHEGRIHCILHTANDVTERTLKNLAKVEFSQHRLGQMVMSSPVGMTILRSRYLIVEIANDPMLEIWSRKREEVLGRSLIEIFPDQIDRRFPSMIYSVFDSGAPVTMSEVFIEIADKNGNKSSGYLSISYNPLFDPEGNVESVLITVNDVSKAVAARKEVEQNRAALQKLIEELAATNLEFEAINHELESTNNEFVLINEELSSTNDELAFANEEVIKSRDTLNLAIEAADIITWRADLGTGEFTMSDNGAELVNAIGNKLSFESFLETVGAGHRERINQVINKAIANKKKLNIEFQLKSASGQKKLWYKLNALPHYSIDGTPTYLTGTLLDITEQKEDDQRKNDFIAMVSHELKTPITSLKAYIQLLAVNAQKAGDAFTVNALAKSNAQINKMTTLINGFLNLSRLESGKISLDIKRFDLALLVAEIVDEAKTTQNTHTIIYEPCEGVLVNADADKIGSVINNLINNALKYSPRGTEVTVVCSSNTAEARVSIKDQGIGLSPKDIDRVFDRFFRVEAPQMQTISGFGIGLYLSAEIVRRHNGHIWAKSEIGKGSTFYFTLPLA</sequence>
<evidence type="ECO:0000313" key="10">
    <source>
        <dbReference type="Proteomes" id="UP000429232"/>
    </source>
</evidence>
<evidence type="ECO:0000256" key="4">
    <source>
        <dbReference type="ARBA" id="ARBA00022679"/>
    </source>
</evidence>
<dbReference type="PROSITE" id="PS50109">
    <property type="entry name" value="HIS_KIN"/>
    <property type="match status" value="1"/>
</dbReference>
<dbReference type="InterPro" id="IPR000014">
    <property type="entry name" value="PAS"/>
</dbReference>
<evidence type="ECO:0000256" key="5">
    <source>
        <dbReference type="ARBA" id="ARBA00022777"/>
    </source>
</evidence>
<dbReference type="Proteomes" id="UP000429232">
    <property type="component" value="Chromosome"/>
</dbReference>
<dbReference type="GO" id="GO:0004721">
    <property type="term" value="F:phosphoprotein phosphatase activity"/>
    <property type="evidence" value="ECO:0007669"/>
    <property type="project" value="TreeGrafter"/>
</dbReference>
<dbReference type="SMART" id="SM00387">
    <property type="entry name" value="HATPase_c"/>
    <property type="match status" value="1"/>
</dbReference>
<evidence type="ECO:0000313" key="9">
    <source>
        <dbReference type="EMBL" id="QQL49377.1"/>
    </source>
</evidence>
<dbReference type="Gene3D" id="3.30.565.10">
    <property type="entry name" value="Histidine kinase-like ATPase, C-terminal domain"/>
    <property type="match status" value="1"/>
</dbReference>
<dbReference type="InterPro" id="IPR003594">
    <property type="entry name" value="HATPase_dom"/>
</dbReference>
<dbReference type="InterPro" id="IPR013656">
    <property type="entry name" value="PAS_4"/>
</dbReference>
<comment type="catalytic activity">
    <reaction evidence="1">
        <text>ATP + protein L-histidine = ADP + protein N-phospho-L-histidine.</text>
        <dbReference type="EC" id="2.7.13.3"/>
    </reaction>
</comment>
<dbReference type="PROSITE" id="PS50113">
    <property type="entry name" value="PAC"/>
    <property type="match status" value="2"/>
</dbReference>
<dbReference type="InterPro" id="IPR001610">
    <property type="entry name" value="PAC"/>
</dbReference>
<dbReference type="EC" id="2.7.13.3" evidence="2"/>
<dbReference type="NCBIfam" id="TIGR00229">
    <property type="entry name" value="sensory_box"/>
    <property type="match status" value="1"/>
</dbReference>
<evidence type="ECO:0000256" key="2">
    <source>
        <dbReference type="ARBA" id="ARBA00012438"/>
    </source>
</evidence>
<evidence type="ECO:0000256" key="7">
    <source>
        <dbReference type="ARBA" id="ARBA00023136"/>
    </source>
</evidence>
<dbReference type="FunFam" id="3.30.565.10:FF:000006">
    <property type="entry name" value="Sensor histidine kinase WalK"/>
    <property type="match status" value="1"/>
</dbReference>
<dbReference type="Gene3D" id="3.30.450.20">
    <property type="entry name" value="PAS domain"/>
    <property type="match status" value="3"/>
</dbReference>
<dbReference type="SMART" id="SM00086">
    <property type="entry name" value="PAC"/>
    <property type="match status" value="3"/>
</dbReference>
<reference evidence="9 10" key="1">
    <citation type="submission" date="2020-12" db="EMBL/GenBank/DDBJ databases">
        <title>HMF7856_wgs.fasta genome submission.</title>
        <authorList>
            <person name="Kang H."/>
            <person name="Kim H."/>
            <person name="Joh K."/>
        </authorList>
    </citation>
    <scope>NUCLEOTIDE SEQUENCE [LARGE SCALE GENOMIC DNA]</scope>
    <source>
        <strain evidence="9 10">HMF7856</strain>
    </source>
</reference>
<keyword evidence="3" id="KW-0597">Phosphoprotein</keyword>
<keyword evidence="8" id="KW-0175">Coiled coil</keyword>
<dbReference type="SMART" id="SM00091">
    <property type="entry name" value="PAS"/>
    <property type="match status" value="3"/>
</dbReference>
<dbReference type="SUPFAM" id="SSF55785">
    <property type="entry name" value="PYP-like sensor domain (PAS domain)"/>
    <property type="match status" value="3"/>
</dbReference>
<evidence type="ECO:0000256" key="1">
    <source>
        <dbReference type="ARBA" id="ARBA00000085"/>
    </source>
</evidence>
<dbReference type="Pfam" id="PF08448">
    <property type="entry name" value="PAS_4"/>
    <property type="match status" value="2"/>
</dbReference>
<keyword evidence="10" id="KW-1185">Reference proteome</keyword>
<dbReference type="KEGG" id="mgik:GO620_014560"/>
<dbReference type="Gene3D" id="1.10.287.130">
    <property type="match status" value="1"/>
</dbReference>
<feature type="coiled-coil region" evidence="8">
    <location>
        <begin position="260"/>
        <end position="301"/>
    </location>
</feature>
<dbReference type="CDD" id="cd00075">
    <property type="entry name" value="HATPase"/>
    <property type="match status" value="1"/>
</dbReference>
<dbReference type="RefSeq" id="WP_157524494.1">
    <property type="nucleotide sequence ID" value="NZ_CP066775.1"/>
</dbReference>
<dbReference type="GO" id="GO:0000155">
    <property type="term" value="F:phosphorelay sensor kinase activity"/>
    <property type="evidence" value="ECO:0007669"/>
    <property type="project" value="InterPro"/>
</dbReference>
<dbReference type="PANTHER" id="PTHR45453:SF1">
    <property type="entry name" value="PHOSPHATE REGULON SENSOR PROTEIN PHOR"/>
    <property type="match status" value="1"/>
</dbReference>
<keyword evidence="5" id="KW-0418">Kinase</keyword>
<dbReference type="SMART" id="SM00388">
    <property type="entry name" value="HisKA"/>
    <property type="match status" value="1"/>
</dbReference>
<dbReference type="CDD" id="cd00130">
    <property type="entry name" value="PAS"/>
    <property type="match status" value="1"/>
</dbReference>
<dbReference type="InterPro" id="IPR000700">
    <property type="entry name" value="PAS-assoc_C"/>
</dbReference>
<accession>A0A6I4HY44</accession>
<dbReference type="Pfam" id="PF00512">
    <property type="entry name" value="HisKA"/>
    <property type="match status" value="1"/>
</dbReference>
<dbReference type="FunFam" id="1.10.287.130:FF:000001">
    <property type="entry name" value="Two-component sensor histidine kinase"/>
    <property type="match status" value="1"/>
</dbReference>
<dbReference type="InterPro" id="IPR004358">
    <property type="entry name" value="Sig_transdc_His_kin-like_C"/>
</dbReference>
<name>A0A6I4HY44_9SPHI</name>
<evidence type="ECO:0000256" key="6">
    <source>
        <dbReference type="ARBA" id="ARBA00023012"/>
    </source>
</evidence>
<dbReference type="InterPro" id="IPR035965">
    <property type="entry name" value="PAS-like_dom_sf"/>
</dbReference>
<keyword evidence="7" id="KW-0472">Membrane</keyword>
<dbReference type="SUPFAM" id="SSF55874">
    <property type="entry name" value="ATPase domain of HSP90 chaperone/DNA topoisomerase II/histidine kinase"/>
    <property type="match status" value="1"/>
</dbReference>
<evidence type="ECO:0000256" key="8">
    <source>
        <dbReference type="SAM" id="Coils"/>
    </source>
</evidence>
<dbReference type="InterPro" id="IPR050351">
    <property type="entry name" value="BphY/WalK/GraS-like"/>
</dbReference>
<dbReference type="CDD" id="cd00082">
    <property type="entry name" value="HisKA"/>
    <property type="match status" value="1"/>
</dbReference>
<dbReference type="PANTHER" id="PTHR45453">
    <property type="entry name" value="PHOSPHATE REGULON SENSOR PROTEIN PHOR"/>
    <property type="match status" value="1"/>
</dbReference>
<gene>
    <name evidence="9" type="ORF">GO620_014560</name>
</gene>
<dbReference type="EMBL" id="CP066775">
    <property type="protein sequence ID" value="QQL49377.1"/>
    <property type="molecule type" value="Genomic_DNA"/>
</dbReference>
<evidence type="ECO:0000256" key="3">
    <source>
        <dbReference type="ARBA" id="ARBA00022553"/>
    </source>
</evidence>
<protein>
    <recommendedName>
        <fullName evidence="2">histidine kinase</fullName>
        <ecNumber evidence="2">2.7.13.3</ecNumber>
    </recommendedName>
</protein>
<keyword evidence="4" id="KW-0808">Transferase</keyword>
<dbReference type="AlphaFoldDB" id="A0A6I4HY44"/>
<dbReference type="Pfam" id="PF02518">
    <property type="entry name" value="HATPase_c"/>
    <property type="match status" value="1"/>
</dbReference>
<dbReference type="GO" id="GO:0016036">
    <property type="term" value="P:cellular response to phosphate starvation"/>
    <property type="evidence" value="ECO:0007669"/>
    <property type="project" value="TreeGrafter"/>
</dbReference>
<dbReference type="InterPro" id="IPR036097">
    <property type="entry name" value="HisK_dim/P_sf"/>
</dbReference>
<keyword evidence="6" id="KW-0902">Two-component regulatory system</keyword>
<dbReference type="PRINTS" id="PR00344">
    <property type="entry name" value="BCTRLSENSOR"/>
</dbReference>
<organism evidence="9 10">
    <name type="scientific">Mucilaginibacter ginkgonis</name>
    <dbReference type="NCBI Taxonomy" id="2682091"/>
    <lineage>
        <taxon>Bacteria</taxon>
        <taxon>Pseudomonadati</taxon>
        <taxon>Bacteroidota</taxon>
        <taxon>Sphingobacteriia</taxon>
        <taxon>Sphingobacteriales</taxon>
        <taxon>Sphingobacteriaceae</taxon>
        <taxon>Mucilaginibacter</taxon>
    </lineage>
</organism>
<dbReference type="SUPFAM" id="SSF47384">
    <property type="entry name" value="Homodimeric domain of signal transducing histidine kinase"/>
    <property type="match status" value="1"/>
</dbReference>